<feature type="domain" description="Hydantoinase/oxoprolinase N-terminal" evidence="2">
    <location>
        <begin position="5"/>
        <end position="193"/>
    </location>
</feature>
<dbReference type="SUPFAM" id="SSF53067">
    <property type="entry name" value="Actin-like ATPase domain"/>
    <property type="match status" value="1"/>
</dbReference>
<proteinExistence type="predicted"/>
<evidence type="ECO:0000259" key="3">
    <source>
        <dbReference type="Pfam" id="PF19278"/>
    </source>
</evidence>
<dbReference type="GO" id="GO:0005829">
    <property type="term" value="C:cytosol"/>
    <property type="evidence" value="ECO:0007669"/>
    <property type="project" value="TreeGrafter"/>
</dbReference>
<dbReference type="GO" id="GO:0017168">
    <property type="term" value="F:5-oxoprolinase (ATP-hydrolyzing) activity"/>
    <property type="evidence" value="ECO:0007669"/>
    <property type="project" value="TreeGrafter"/>
</dbReference>
<dbReference type="InterPro" id="IPR008040">
    <property type="entry name" value="Hydant_A_N"/>
</dbReference>
<accession>A0A4R8V2A1</accession>
<feature type="domain" description="Acetophenone carboxylase-like C-terminal" evidence="3">
    <location>
        <begin position="515"/>
        <end position="696"/>
    </location>
</feature>
<evidence type="ECO:0000259" key="2">
    <source>
        <dbReference type="Pfam" id="PF05378"/>
    </source>
</evidence>
<evidence type="ECO:0000313" key="5">
    <source>
        <dbReference type="Proteomes" id="UP000298173"/>
    </source>
</evidence>
<reference evidence="4 5" key="1">
    <citation type="submission" date="2019-03" db="EMBL/GenBank/DDBJ databases">
        <title>Genomics of glacier-inhabiting Cryobacterium strains.</title>
        <authorList>
            <person name="Liu Q."/>
            <person name="Xin Y.-H."/>
        </authorList>
    </citation>
    <scope>NUCLEOTIDE SEQUENCE [LARGE SCALE GENOMIC DNA]</scope>
    <source>
        <strain evidence="4 5">HLT2-23</strain>
    </source>
</reference>
<organism evidence="4 5">
    <name type="scientific">Cryobacterium glaciale</name>
    <dbReference type="NCBI Taxonomy" id="1259145"/>
    <lineage>
        <taxon>Bacteria</taxon>
        <taxon>Bacillati</taxon>
        <taxon>Actinomycetota</taxon>
        <taxon>Actinomycetes</taxon>
        <taxon>Micrococcales</taxon>
        <taxon>Microbacteriaceae</taxon>
        <taxon>Cryobacterium</taxon>
    </lineage>
</organism>
<dbReference type="InterPro" id="IPR045079">
    <property type="entry name" value="Oxoprolinase-like"/>
</dbReference>
<comment type="caution">
    <text evidence="4">The sequence shown here is derived from an EMBL/GenBank/DDBJ whole genome shotgun (WGS) entry which is preliminary data.</text>
</comment>
<dbReference type="Pfam" id="PF05378">
    <property type="entry name" value="Hydant_A_N"/>
    <property type="match status" value="1"/>
</dbReference>
<dbReference type="InterPro" id="IPR043129">
    <property type="entry name" value="ATPase_NBD"/>
</dbReference>
<name>A0A4R8V2A1_9MICO</name>
<evidence type="ECO:0000313" key="4">
    <source>
        <dbReference type="EMBL" id="TFB75010.1"/>
    </source>
</evidence>
<dbReference type="InterPro" id="IPR049517">
    <property type="entry name" value="ACX-like_C"/>
</dbReference>
<dbReference type="PANTHER" id="PTHR11365:SF23">
    <property type="entry name" value="HYPOTHETICAL 5-OXOPROLINASE (EUROFUNG)-RELATED"/>
    <property type="match status" value="1"/>
</dbReference>
<protein>
    <submittedName>
        <fullName evidence="4">Hydantoinase/oxoprolinase family protein</fullName>
    </submittedName>
</protein>
<dbReference type="PANTHER" id="PTHR11365">
    <property type="entry name" value="5-OXOPROLINASE RELATED"/>
    <property type="match status" value="1"/>
</dbReference>
<evidence type="ECO:0000259" key="1">
    <source>
        <dbReference type="Pfam" id="PF01968"/>
    </source>
</evidence>
<dbReference type="InterPro" id="IPR002821">
    <property type="entry name" value="Hydantoinase_A"/>
</dbReference>
<sequence length="699" mass="73943">MGYFVGADTGGTFTDLVIISEAGDVRFEKAFSTPHDPSRGVINALGNGASLLEIGVSDLTAQTLRFTHGTTVGTNALIQRKGAKVALLTTEGFEDTTLITRGPMGMNLGIPAVQALDYANAKRPVPIVPAGLIRGVAERIAASGEVITPLDESAVGEMLRELLAQEPESIAVSLLWSFRQGAHEETVKRIIGELSPSMHVSISSEVAPVLGEFERTMTTIVNAYVGPVIDRYISNLRSSLIEMGMRSSLQILKSSGGVTLPERVEREAVGIINSGPIGGLVAARYLGGILGYKNIITSDVGGTSFDVGLIRDGEFEYEQTPALDQGVPARTPAVKVVTVGAGGGSIAWTDGRRLHVGPQSAGSDPGPACYGVGKDPTVTDALVVLGIIDPANFFGGRKQLDMHRATDAIRVAVAEPLGLTVEEAAAGIYEIVTARMGDLVRKVTVESGYDPRDFALLAYGGAGPAHAALYSASLGVKELVVPFTSSVFSAFGCALSDVRFSFVRSEPIVLGSIESADRYDAVFEELEAQALAEFAASGQNANGLTIVRRVDARYKGQLNEMSILVSNSQLVDAGIDSIRTLFEEQYESRFGAGTTSSGVPLEVITFRVDVIQETLKPELKEFPLAGEDAANCLTGTRKLYLKATGAIMASIYDGDRLAPGNRIDGPAVIERRDTTILIPPGHTAVVDGYRNVRIKEAAK</sequence>
<feature type="domain" description="Hydantoinase A/oxoprolinase" evidence="1">
    <location>
        <begin position="215"/>
        <end position="500"/>
    </location>
</feature>
<dbReference type="Pfam" id="PF19278">
    <property type="entry name" value="Hydant_A_C"/>
    <property type="match status" value="1"/>
</dbReference>
<dbReference type="Proteomes" id="UP000298173">
    <property type="component" value="Unassembled WGS sequence"/>
</dbReference>
<dbReference type="EMBL" id="SOEY01000009">
    <property type="protein sequence ID" value="TFB75010.1"/>
    <property type="molecule type" value="Genomic_DNA"/>
</dbReference>
<dbReference type="GO" id="GO:0006749">
    <property type="term" value="P:glutathione metabolic process"/>
    <property type="evidence" value="ECO:0007669"/>
    <property type="project" value="TreeGrafter"/>
</dbReference>
<dbReference type="RefSeq" id="WP_134502205.1">
    <property type="nucleotide sequence ID" value="NZ_SOEY01000009.1"/>
</dbReference>
<keyword evidence="5" id="KW-1185">Reference proteome</keyword>
<dbReference type="AlphaFoldDB" id="A0A4R8V2A1"/>
<gene>
    <name evidence="4" type="ORF">E3O06_06655</name>
</gene>
<dbReference type="Pfam" id="PF01968">
    <property type="entry name" value="Hydantoinase_A"/>
    <property type="match status" value="1"/>
</dbReference>
<dbReference type="OrthoDB" id="9768323at2"/>